<dbReference type="InterPro" id="IPR000683">
    <property type="entry name" value="Gfo/Idh/MocA-like_OxRdtase_N"/>
</dbReference>
<sequence length="384" mass="41830">MAPIRIGIIGLGATGPALGPGAWAVGAHLASFVPSPNYEIVAVCNSSVESAQRSINFHKLPSTTKAYGKPEDIAADPNVDLVVVSVIVTSHHKVAKPVLLAKKQLFVEWPLAASTKQAEELARLAKEAHVKTIVGTQFRADPALRKVKELVDGGAIGKVTSTQVQYSPQMGPPDMWMDAAPYYLDFKSGGNEFHIAFGHLLDGFLHVLGDFDTVKSSLSKQYPVMKLFDLSNGQVTNPAHPRTSPDHIFVQGVLESGAIASINYHRPGALLGKPFRWLISGTEGEIEFTLDGALQMGLSGQEIRIKTVHDPKEARVVEWKDEKTPKHVEDVAFPGQNTARVWEAFARGEKEGVADFEDGLRVHRLLDRIAREAGSPYAEYVEEM</sequence>
<dbReference type="GeneID" id="36603751"/>
<protein>
    <submittedName>
        <fullName evidence="3">NAD(P)-binding protein</fullName>
    </submittedName>
</protein>
<gene>
    <name evidence="3" type="ORF">BBK36DRAFT_1171840</name>
</gene>
<reference evidence="4" key="1">
    <citation type="submission" date="2016-07" db="EMBL/GenBank/DDBJ databases">
        <title>Multiple horizontal gene transfer events from other fungi enriched the ability of initially mycotrophic Trichoderma (Ascomycota) to feed on dead plant biomass.</title>
        <authorList>
            <consortium name="DOE Joint Genome Institute"/>
            <person name="Atanasova L."/>
            <person name="Chenthamara K."/>
            <person name="Zhang J."/>
            <person name="Grujic M."/>
            <person name="Henrissat B."/>
            <person name="Kuo A."/>
            <person name="Aerts A."/>
            <person name="Salamov A."/>
            <person name="Lipzen A."/>
            <person name="Labutti K."/>
            <person name="Barry K."/>
            <person name="Miao Y."/>
            <person name="Rahimi M.J."/>
            <person name="Shen Q."/>
            <person name="Grigoriev I.V."/>
            <person name="Kubicek C.P."/>
            <person name="Druzhinina I.S."/>
        </authorList>
    </citation>
    <scope>NUCLEOTIDE SEQUENCE [LARGE SCALE GENOMIC DNA]</scope>
    <source>
        <strain evidence="4">TUCIM 6016</strain>
    </source>
</reference>
<evidence type="ECO:0000313" key="4">
    <source>
        <dbReference type="Proteomes" id="UP000241546"/>
    </source>
</evidence>
<dbReference type="PANTHER" id="PTHR43708:SF1">
    <property type="entry name" value="GALACTOSE_LACTOSE METABOLISM REGULATORY PROTEIN GAL80"/>
    <property type="match status" value="1"/>
</dbReference>
<evidence type="ECO:0000313" key="3">
    <source>
        <dbReference type="EMBL" id="PTB63034.1"/>
    </source>
</evidence>
<dbReference type="PANTHER" id="PTHR43708">
    <property type="entry name" value="CONSERVED EXPRESSED OXIDOREDUCTASE (EUROFUNG)"/>
    <property type="match status" value="1"/>
</dbReference>
<dbReference type="Gene3D" id="3.40.50.720">
    <property type="entry name" value="NAD(P)-binding Rossmann-like Domain"/>
    <property type="match status" value="1"/>
</dbReference>
<dbReference type="OrthoDB" id="64915at2759"/>
<dbReference type="SUPFAM" id="SSF55347">
    <property type="entry name" value="Glyceraldehyde-3-phosphate dehydrogenase-like, C-terminal domain"/>
    <property type="match status" value="1"/>
</dbReference>
<dbReference type="InterPro" id="IPR051317">
    <property type="entry name" value="Gfo/Idh/MocA_oxidoreduct"/>
</dbReference>
<dbReference type="GO" id="GO:0000166">
    <property type="term" value="F:nucleotide binding"/>
    <property type="evidence" value="ECO:0007669"/>
    <property type="project" value="InterPro"/>
</dbReference>
<name>A0A2T4B140_9HYPO</name>
<feature type="domain" description="Gal80p-like C-terminal" evidence="2">
    <location>
        <begin position="142"/>
        <end position="288"/>
    </location>
</feature>
<evidence type="ECO:0000259" key="1">
    <source>
        <dbReference type="Pfam" id="PF01408"/>
    </source>
</evidence>
<accession>A0A2T4B140</accession>
<keyword evidence="4" id="KW-1185">Reference proteome</keyword>
<dbReference type="Gene3D" id="3.30.360.10">
    <property type="entry name" value="Dihydrodipicolinate Reductase, domain 2"/>
    <property type="match status" value="1"/>
</dbReference>
<organism evidence="3 4">
    <name type="scientific">Trichoderma citrinoviride</name>
    <dbReference type="NCBI Taxonomy" id="58853"/>
    <lineage>
        <taxon>Eukaryota</taxon>
        <taxon>Fungi</taxon>
        <taxon>Dikarya</taxon>
        <taxon>Ascomycota</taxon>
        <taxon>Pezizomycotina</taxon>
        <taxon>Sordariomycetes</taxon>
        <taxon>Hypocreomycetidae</taxon>
        <taxon>Hypocreales</taxon>
        <taxon>Hypocreaceae</taxon>
        <taxon>Trichoderma</taxon>
    </lineage>
</organism>
<dbReference type="InterPro" id="IPR036291">
    <property type="entry name" value="NAD(P)-bd_dom_sf"/>
</dbReference>
<evidence type="ECO:0000259" key="2">
    <source>
        <dbReference type="Pfam" id="PF22685"/>
    </source>
</evidence>
<dbReference type="SUPFAM" id="SSF51735">
    <property type="entry name" value="NAD(P)-binding Rossmann-fold domains"/>
    <property type="match status" value="1"/>
</dbReference>
<dbReference type="Proteomes" id="UP000241546">
    <property type="component" value="Unassembled WGS sequence"/>
</dbReference>
<proteinExistence type="predicted"/>
<dbReference type="InterPro" id="IPR055080">
    <property type="entry name" value="Gal80p-like_C"/>
</dbReference>
<dbReference type="EMBL" id="KZ680220">
    <property type="protein sequence ID" value="PTB63034.1"/>
    <property type="molecule type" value="Genomic_DNA"/>
</dbReference>
<dbReference type="Pfam" id="PF01408">
    <property type="entry name" value="GFO_IDH_MocA"/>
    <property type="match status" value="1"/>
</dbReference>
<dbReference type="RefSeq" id="XP_024746354.1">
    <property type="nucleotide sequence ID" value="XM_024895633.1"/>
</dbReference>
<dbReference type="Pfam" id="PF22685">
    <property type="entry name" value="Gal80p_C-like"/>
    <property type="match status" value="1"/>
</dbReference>
<feature type="domain" description="Gfo/Idh/MocA-like oxidoreductase N-terminal" evidence="1">
    <location>
        <begin position="4"/>
        <end position="135"/>
    </location>
</feature>
<dbReference type="AlphaFoldDB" id="A0A2T4B140"/>